<protein>
    <submittedName>
        <fullName evidence="1">Uncharacterized protein</fullName>
    </submittedName>
</protein>
<comment type="caution">
    <text evidence="1">The sequence shown here is derived from an EMBL/GenBank/DDBJ whole genome shotgun (WGS) entry which is preliminary data.</text>
</comment>
<dbReference type="RefSeq" id="WP_003147097.1">
    <property type="nucleotide sequence ID" value="NZ_GL883583.1"/>
</dbReference>
<reference evidence="1 2" key="1">
    <citation type="submission" date="2011-03" db="EMBL/GenBank/DDBJ databases">
        <title>The Genome Sequence of Gemella haemolysans M341.</title>
        <authorList>
            <consortium name="The Broad Institute Genome Sequencing Platform"/>
            <consortium name="The Broad Institute Genome Sequencing Center for Infectious Disease"/>
            <person name="Earl A."/>
            <person name="Ward D."/>
            <person name="Feldgarden M."/>
            <person name="Gevers D."/>
            <person name="Sibley C.D."/>
            <person name="Field T.R."/>
            <person name="Grinwis M."/>
            <person name="Eshaghurshan C.S."/>
            <person name="Surette M.G."/>
            <person name="Young S.K."/>
            <person name="Zeng Q."/>
            <person name="Gargeya S."/>
            <person name="Fitzgerald M."/>
            <person name="Haas B."/>
            <person name="Abouelleil A."/>
            <person name="Alvarado L."/>
            <person name="Arachchi H.M."/>
            <person name="Berlin A."/>
            <person name="Brown A."/>
            <person name="Chapman S.B."/>
            <person name="Chen Z."/>
            <person name="Dunbar C."/>
            <person name="Freedman E."/>
            <person name="Gearin G."/>
            <person name="Gellesch M."/>
            <person name="Goldberg J."/>
            <person name="Griggs A."/>
            <person name="Gujja S."/>
            <person name="Heilman E.R."/>
            <person name="Heiman D."/>
            <person name="Howarth C."/>
            <person name="Larson L."/>
            <person name="Lui A."/>
            <person name="MacDonald P.J.P."/>
            <person name="Mehta T."/>
            <person name="Montmayeur A."/>
            <person name="Murphy C."/>
            <person name="Neiman D."/>
            <person name="Pearson M."/>
            <person name="Priest M."/>
            <person name="Roberts A."/>
            <person name="Saif S."/>
            <person name="Shea T."/>
            <person name="Shenoy N."/>
            <person name="Sisk P."/>
            <person name="Stolte C."/>
            <person name="Sykes S."/>
            <person name="White J."/>
            <person name="Yandava C."/>
            <person name="Wortman J."/>
            <person name="Nusbaum C."/>
            <person name="Birren B."/>
        </authorList>
    </citation>
    <scope>NUCLEOTIDE SEQUENCE [LARGE SCALE GENOMIC DNA]</scope>
    <source>
        <strain evidence="1 2">M341</strain>
    </source>
</reference>
<dbReference type="EMBL" id="ACRO01000015">
    <property type="protein sequence ID" value="EGF88485.1"/>
    <property type="molecule type" value="Genomic_DNA"/>
</dbReference>
<dbReference type="AlphaFoldDB" id="A0AA87BAS9"/>
<name>A0AA87BAS9_9BACL</name>
<accession>A0AA87BAS9</accession>
<evidence type="ECO:0000313" key="2">
    <source>
        <dbReference type="Proteomes" id="UP000004773"/>
    </source>
</evidence>
<dbReference type="Proteomes" id="UP000004773">
    <property type="component" value="Unassembled WGS sequence"/>
</dbReference>
<proteinExistence type="predicted"/>
<gene>
    <name evidence="1" type="ORF">HMPREF0428_01003</name>
</gene>
<evidence type="ECO:0000313" key="1">
    <source>
        <dbReference type="EMBL" id="EGF88485.1"/>
    </source>
</evidence>
<sequence length="100" mass="11557">MNKAKVQIQKGYGDYTDKFYIFYTDIIGLRAGDIVTVLTKYGIQLAVFIEYDTSNYEPNNFLIDKISGSEIILRKKELKDKLINSKLKEMNDFIAKIHAL</sequence>
<organism evidence="1 2">
    <name type="scientific">Gemella haemolysans M341</name>
    <dbReference type="NCBI Taxonomy" id="562981"/>
    <lineage>
        <taxon>Bacteria</taxon>
        <taxon>Bacillati</taxon>
        <taxon>Bacillota</taxon>
        <taxon>Bacilli</taxon>
        <taxon>Bacillales</taxon>
        <taxon>Gemellaceae</taxon>
        <taxon>Gemella</taxon>
    </lineage>
</organism>